<proteinExistence type="predicted"/>
<name>F0T834_METLA</name>
<dbReference type="AlphaFoldDB" id="F0T834"/>
<dbReference type="RefSeq" id="WP_013645011.1">
    <property type="nucleotide sequence ID" value="NC_015216.1"/>
</dbReference>
<dbReference type="Proteomes" id="UP000007490">
    <property type="component" value="Chromosome"/>
</dbReference>
<organism evidence="1 2">
    <name type="scientific">Methanobacterium lacus (strain AL-21)</name>
    <dbReference type="NCBI Taxonomy" id="877455"/>
    <lineage>
        <taxon>Archaea</taxon>
        <taxon>Methanobacteriati</taxon>
        <taxon>Methanobacteriota</taxon>
        <taxon>Methanomada group</taxon>
        <taxon>Methanobacteria</taxon>
        <taxon>Methanobacteriales</taxon>
        <taxon>Methanobacteriaceae</taxon>
        <taxon>Methanobacterium</taxon>
    </lineage>
</organism>
<dbReference type="KEGG" id="mel:Metbo_1421"/>
<accession>F0T834</accession>
<reference evidence="1 2" key="2">
    <citation type="journal article" date="2014" name="Int. J. Syst. Evol. Microbiol.">
        <title>Methanobacterium paludis sp. nov. and a novel strain of Methanobacterium lacus isolated from northern peatlands.</title>
        <authorList>
            <person name="Cadillo-Quiroz H."/>
            <person name="Brauer S.L."/>
            <person name="Goodson N."/>
            <person name="Yavitt J.B."/>
            <person name="Zinder S.H."/>
        </authorList>
    </citation>
    <scope>NUCLEOTIDE SEQUENCE [LARGE SCALE GENOMIC DNA]</scope>
    <source>
        <strain evidence="1 2">AL-21</strain>
    </source>
</reference>
<dbReference type="Gene3D" id="3.40.1000.10">
    <property type="entry name" value="Mog1/PsbP, alpha/beta/alpha sandwich"/>
    <property type="match status" value="1"/>
</dbReference>
<sequence precursor="true">MKKYIFVVIAIVALVVAASGCTSQNGNGNNSTTTKNYSNNSISFSYPANWDIISENSSENGTVVAVGDADIQKNNTTTGNGVVIFKLPNNANNTADLNTLKTQVASLNGTNSTVNIGGITANVTTFNTTSDNVTGQIRLIDFTKGDSLYFIQYTTLSSDFQTQGGLFDIITKSFSV</sequence>
<reference evidence="2" key="1">
    <citation type="submission" date="2011-02" db="EMBL/GenBank/DDBJ databases">
        <title>Complete sequence of Methanobacterium sp. AL-21.</title>
        <authorList>
            <consortium name="US DOE Joint Genome Institute"/>
            <person name="Lucas S."/>
            <person name="Copeland A."/>
            <person name="Lapidus A."/>
            <person name="Cheng J.-F."/>
            <person name="Goodwin L."/>
            <person name="Pitluck S."/>
            <person name="Chertkov O."/>
            <person name="Detter J.C."/>
            <person name="Han C."/>
            <person name="Tapia R."/>
            <person name="Land M."/>
            <person name="Hauser L."/>
            <person name="Kyrpides N."/>
            <person name="Ivanova N."/>
            <person name="Mikhailova N."/>
            <person name="Pagani I."/>
            <person name="Cadillo-Quiroz H."/>
            <person name="Imachi H."/>
            <person name="Zinder S."/>
            <person name="Liu W."/>
            <person name="Woyke T."/>
        </authorList>
    </citation>
    <scope>NUCLEOTIDE SEQUENCE [LARGE SCALE GENOMIC DNA]</scope>
    <source>
        <strain evidence="2">AL-21</strain>
    </source>
</reference>
<evidence type="ECO:0000313" key="2">
    <source>
        <dbReference type="Proteomes" id="UP000007490"/>
    </source>
</evidence>
<keyword evidence="2" id="KW-1185">Reference proteome</keyword>
<protein>
    <recommendedName>
        <fullName evidence="3">PsbP C-terminal domain-containing protein</fullName>
    </recommendedName>
</protein>
<evidence type="ECO:0000313" key="1">
    <source>
        <dbReference type="EMBL" id="ADZ09660.1"/>
    </source>
</evidence>
<dbReference type="eggNOG" id="arCOG06468">
    <property type="taxonomic scope" value="Archaea"/>
</dbReference>
<dbReference type="OrthoDB" id="71606at2157"/>
<dbReference type="PROSITE" id="PS51257">
    <property type="entry name" value="PROKAR_LIPOPROTEIN"/>
    <property type="match status" value="1"/>
</dbReference>
<dbReference type="HOGENOM" id="CLU_1507404_0_0_2"/>
<gene>
    <name evidence="1" type="ordered locus">Metbo_1421</name>
</gene>
<evidence type="ECO:0008006" key="3">
    <source>
        <dbReference type="Google" id="ProtNLM"/>
    </source>
</evidence>
<dbReference type="GeneID" id="10277872"/>
<dbReference type="EMBL" id="CP002551">
    <property type="protein sequence ID" value="ADZ09660.1"/>
    <property type="molecule type" value="Genomic_DNA"/>
</dbReference>
<dbReference type="Pfam" id="PF18933">
    <property type="entry name" value="PsbP_2"/>
    <property type="match status" value="1"/>
</dbReference>